<dbReference type="PIRSF" id="PIRSF021290">
    <property type="entry name" value="DUF1273"/>
    <property type="match status" value="1"/>
</dbReference>
<dbReference type="OrthoDB" id="2301957at2"/>
<dbReference type="EMBL" id="CP018906">
    <property type="protein sequence ID" value="AQW22065.1"/>
    <property type="molecule type" value="Genomic_DNA"/>
</dbReference>
<proteinExistence type="inferred from homology"/>
<dbReference type="PANTHER" id="PTHR38440:SF1">
    <property type="entry name" value="UPF0398 PROTEIN SPR0331"/>
    <property type="match status" value="1"/>
</dbReference>
<protein>
    <recommendedName>
        <fullName evidence="1">UPF0398 protein PL11_009100</fullName>
    </recommendedName>
</protein>
<reference evidence="2 3" key="1">
    <citation type="journal article" date="2015" name="Genome Announc.">
        <title>Genome Sequence of Lactobacillus curieae CCTCC M 2011381T, a Novel Producer of Gamma-aminobutyric Acid.</title>
        <authorList>
            <person name="Wang Y."/>
            <person name="Wang Y."/>
            <person name="Lang C."/>
            <person name="Wei D."/>
            <person name="Xu P."/>
            <person name="Xie J."/>
        </authorList>
    </citation>
    <scope>NUCLEOTIDE SEQUENCE [LARGE SCALE GENOMIC DNA]</scope>
    <source>
        <strain evidence="2 3">CCTCC M 2011381</strain>
    </source>
</reference>
<dbReference type="KEGG" id="lcu:PL11_009100"/>
<evidence type="ECO:0000313" key="2">
    <source>
        <dbReference type="EMBL" id="AQW22065.1"/>
    </source>
</evidence>
<dbReference type="HAMAP" id="MF_01575">
    <property type="entry name" value="UPF0398"/>
    <property type="match status" value="1"/>
</dbReference>
<accession>A0A1S6QKC7</accession>
<dbReference type="InterPro" id="IPR010697">
    <property type="entry name" value="YspA"/>
</dbReference>
<dbReference type="Pfam" id="PF06908">
    <property type="entry name" value="YpsA"/>
    <property type="match status" value="1"/>
</dbReference>
<dbReference type="Gene3D" id="3.40.50.450">
    <property type="match status" value="1"/>
</dbReference>
<dbReference type="PANTHER" id="PTHR38440">
    <property type="entry name" value="UPF0398 PROTEIN YPSA"/>
    <property type="match status" value="1"/>
</dbReference>
<dbReference type="AlphaFoldDB" id="A0A1S6QKC7"/>
<keyword evidence="3" id="KW-1185">Reference proteome</keyword>
<dbReference type="SUPFAM" id="SSF102405">
    <property type="entry name" value="MCP/YpsA-like"/>
    <property type="match status" value="1"/>
</dbReference>
<evidence type="ECO:0000256" key="1">
    <source>
        <dbReference type="HAMAP-Rule" id="MF_01575"/>
    </source>
</evidence>
<sequence length="194" mass="22648">MGGNLSRLWVTGYRSYELGIFDNHDKKRDVINYVLRKEITAEIENGVDWIITGGQMGIEQWTIEAANSLKSEYPDEFQVSMMVPFAEFSGHWNENNQAIYNQIKSQVDFFASTSNQPYNSPQQLRNYQEFMINHTDSALLVYDLDNPGKTQYDYNVIKKYADKHPYPYRLITFDDLQSAAEEYFESLNNGFQDE</sequence>
<name>A0A1S6QKC7_9LACO</name>
<dbReference type="Proteomes" id="UP000030361">
    <property type="component" value="Chromosome"/>
</dbReference>
<organism evidence="2 3">
    <name type="scientific">Lentilactobacillus curieae</name>
    <dbReference type="NCBI Taxonomy" id="1138822"/>
    <lineage>
        <taxon>Bacteria</taxon>
        <taxon>Bacillati</taxon>
        <taxon>Bacillota</taxon>
        <taxon>Bacilli</taxon>
        <taxon>Lactobacillales</taxon>
        <taxon>Lactobacillaceae</taxon>
        <taxon>Lentilactobacillus</taxon>
    </lineage>
</organism>
<comment type="similarity">
    <text evidence="1">Belongs to the UPF0398 family.</text>
</comment>
<dbReference type="NCBIfam" id="NF010181">
    <property type="entry name" value="PRK13660.1"/>
    <property type="match status" value="1"/>
</dbReference>
<evidence type="ECO:0000313" key="3">
    <source>
        <dbReference type="Proteomes" id="UP000030361"/>
    </source>
</evidence>
<dbReference type="eggNOG" id="COG4474">
    <property type="taxonomic scope" value="Bacteria"/>
</dbReference>
<gene>
    <name evidence="2" type="ORF">PL11_009100</name>
</gene>